<feature type="domain" description="CoA carboxyltransferase C-terminal" evidence="3">
    <location>
        <begin position="269"/>
        <end position="505"/>
    </location>
</feature>
<comment type="similarity">
    <text evidence="1">Belongs to the AccD/PCCB family.</text>
</comment>
<dbReference type="AlphaFoldDB" id="A0AA41XC93"/>
<dbReference type="InterPro" id="IPR000438">
    <property type="entry name" value="Acetyl_CoA_COase_Trfase_b_su"/>
</dbReference>
<dbReference type="SUPFAM" id="SSF52096">
    <property type="entry name" value="ClpP/crotonase"/>
    <property type="match status" value="2"/>
</dbReference>
<evidence type="ECO:0000259" key="3">
    <source>
        <dbReference type="PROSITE" id="PS50989"/>
    </source>
</evidence>
<dbReference type="InterPro" id="IPR011762">
    <property type="entry name" value="COA_CT_N"/>
</dbReference>
<evidence type="ECO:0000313" key="5">
    <source>
        <dbReference type="Proteomes" id="UP001165587"/>
    </source>
</evidence>
<dbReference type="PROSITE" id="PS50980">
    <property type="entry name" value="COA_CT_NTER"/>
    <property type="match status" value="1"/>
</dbReference>
<dbReference type="GO" id="GO:0004658">
    <property type="term" value="F:propionyl-CoA carboxylase activity"/>
    <property type="evidence" value="ECO:0007669"/>
    <property type="project" value="UniProtKB-ARBA"/>
</dbReference>
<dbReference type="GO" id="GO:0006633">
    <property type="term" value="P:fatty acid biosynthetic process"/>
    <property type="evidence" value="ECO:0007669"/>
    <property type="project" value="InterPro"/>
</dbReference>
<dbReference type="InterPro" id="IPR051047">
    <property type="entry name" value="AccD/PCCB"/>
</dbReference>
<accession>A0AA41XC93</accession>
<dbReference type="Proteomes" id="UP001165587">
    <property type="component" value="Unassembled WGS sequence"/>
</dbReference>
<dbReference type="PRINTS" id="PR01070">
    <property type="entry name" value="ACCCTRFRASEB"/>
</dbReference>
<dbReference type="GO" id="GO:0015977">
    <property type="term" value="P:carbon fixation"/>
    <property type="evidence" value="ECO:0007669"/>
    <property type="project" value="UniProtKB-ARBA"/>
</dbReference>
<dbReference type="PANTHER" id="PTHR43842">
    <property type="entry name" value="PROPIONYL-COA CARBOXYLASE BETA CHAIN"/>
    <property type="match status" value="1"/>
</dbReference>
<dbReference type="InterPro" id="IPR011763">
    <property type="entry name" value="COA_CT_C"/>
</dbReference>
<dbReference type="InterPro" id="IPR034733">
    <property type="entry name" value="AcCoA_carboxyl_beta"/>
</dbReference>
<evidence type="ECO:0000313" key="4">
    <source>
        <dbReference type="EMBL" id="MCS5725581.1"/>
    </source>
</evidence>
<keyword evidence="5" id="KW-1185">Reference proteome</keyword>
<dbReference type="PROSITE" id="PS50989">
    <property type="entry name" value="COA_CT_CTER"/>
    <property type="match status" value="1"/>
</dbReference>
<dbReference type="Pfam" id="PF01039">
    <property type="entry name" value="Carboxyl_trans"/>
    <property type="match status" value="1"/>
</dbReference>
<protein>
    <submittedName>
        <fullName evidence="4">Acyl-CoA carboxylase subunit beta</fullName>
    </submittedName>
</protein>
<comment type="caution">
    <text evidence="4">The sequence shown here is derived from an EMBL/GenBank/DDBJ whole genome shotgun (WGS) entry which is preliminary data.</text>
</comment>
<name>A0AA41XC93_9MICO</name>
<dbReference type="FunFam" id="3.90.226.10:FF:000017">
    <property type="entry name" value="Propionyl-CoA carboxylase subunit beta 5"/>
    <property type="match status" value="1"/>
</dbReference>
<feature type="domain" description="CoA carboxyltransferase N-terminal" evidence="2">
    <location>
        <begin position="4"/>
        <end position="260"/>
    </location>
</feature>
<sequence length="523" mass="56125">MYTTAGKLADLKNRYHEAVTASGASAIEKQHKRGKKTARERIEQLLDHGSFVEIDEFVRHRTHAFGMEKSRPYGDAVVTGTGTIHGRQVAVYAQDFTIFGGSLGEVAGEKIIKVMDLALKTGVPIIGMLDSGGARIQEGVVALGKYGEIFRRNTAASGVIPQISIIMGPAAGGAVYSPALTDFVIMVDKTSQMFVTGPDVIKTVTGEDVGMEELGGALTHNSVSGVSHYLASDEDDALDYARALLSFLPQNNLAELPSYDSEVELEITDADRKLNTIIPDSPNQPYDVHTVIEHLVDGAEFLETQPLYAPNIVVGFARIEGRSVGIVANQPNSMAGTLNIEAGEKASRFVRFCDAFSIPILTLVDVPGYLPGTDQEWTGVIRRGAKLLYAYAEATVPLVTVILRKAYGGAYIVMGSKQLGADINLAWPTAEIAVMGGQGAVNILYRGEIKRAEEAGEDVAAVRTRLANEYTYNVASPFLAAERGELDGVIEPAATRVAITKALRALKTKRASLPPKKHGNIPL</sequence>
<dbReference type="InterPro" id="IPR029045">
    <property type="entry name" value="ClpP/crotonase-like_dom_sf"/>
</dbReference>
<dbReference type="Gene3D" id="3.90.226.10">
    <property type="entry name" value="2-enoyl-CoA Hydratase, Chain A, domain 1"/>
    <property type="match status" value="2"/>
</dbReference>
<dbReference type="GO" id="GO:0009317">
    <property type="term" value="C:acetyl-CoA carboxylase complex"/>
    <property type="evidence" value="ECO:0007669"/>
    <property type="project" value="InterPro"/>
</dbReference>
<dbReference type="PANTHER" id="PTHR43842:SF2">
    <property type="entry name" value="PROPIONYL-COA CARBOXYLASE BETA CHAIN, MITOCHONDRIAL"/>
    <property type="match status" value="1"/>
</dbReference>
<dbReference type="RefSeq" id="WP_259526559.1">
    <property type="nucleotide sequence ID" value="NZ_JANLCK010000003.1"/>
</dbReference>
<organism evidence="4 5">
    <name type="scientific">Herbiconiux oxytropis</name>
    <dbReference type="NCBI Taxonomy" id="2970915"/>
    <lineage>
        <taxon>Bacteria</taxon>
        <taxon>Bacillati</taxon>
        <taxon>Actinomycetota</taxon>
        <taxon>Actinomycetes</taxon>
        <taxon>Micrococcales</taxon>
        <taxon>Microbacteriaceae</taxon>
        <taxon>Herbiconiux</taxon>
    </lineage>
</organism>
<dbReference type="GO" id="GO:0003989">
    <property type="term" value="F:acetyl-CoA carboxylase activity"/>
    <property type="evidence" value="ECO:0007669"/>
    <property type="project" value="InterPro"/>
</dbReference>
<dbReference type="EMBL" id="JANLCK010000003">
    <property type="protein sequence ID" value="MCS5725581.1"/>
    <property type="molecule type" value="Genomic_DNA"/>
</dbReference>
<reference evidence="4" key="1">
    <citation type="submission" date="2022-08" db="EMBL/GenBank/DDBJ databases">
        <authorList>
            <person name="Deng Y."/>
            <person name="Han X.-F."/>
            <person name="Zhang Y.-Q."/>
        </authorList>
    </citation>
    <scope>NUCLEOTIDE SEQUENCE</scope>
    <source>
        <strain evidence="4">CPCC 203407</strain>
    </source>
</reference>
<evidence type="ECO:0000259" key="2">
    <source>
        <dbReference type="PROSITE" id="PS50980"/>
    </source>
</evidence>
<gene>
    <name evidence="4" type="ORF">N1028_06695</name>
</gene>
<evidence type="ECO:0000256" key="1">
    <source>
        <dbReference type="ARBA" id="ARBA00006102"/>
    </source>
</evidence>
<proteinExistence type="inferred from homology"/>
<dbReference type="FunFam" id="3.90.226.10:FF:000016">
    <property type="entry name" value="Propionyl-CoA carboxylase, beta subunit"/>
    <property type="match status" value="1"/>
</dbReference>